<feature type="region of interest" description="Disordered" evidence="1">
    <location>
        <begin position="42"/>
        <end position="69"/>
    </location>
</feature>
<gene>
    <name evidence="2" type="ORF">STSU_015945</name>
</gene>
<name>A0A7G3UGK3_STRT9</name>
<dbReference type="AlphaFoldDB" id="A0A7G3UGK3"/>
<proteinExistence type="predicted"/>
<evidence type="ECO:0000313" key="2">
    <source>
        <dbReference type="EMBL" id="QKM68439.1"/>
    </source>
</evidence>
<evidence type="ECO:0000313" key="3">
    <source>
        <dbReference type="Proteomes" id="UP000005940"/>
    </source>
</evidence>
<sequence>MEIPAQSGAGRAFLDVSFAQYAQRAAPGSGSRIRQRLLVGLVPGRPPQQPPQYPQHPPQHPPQRPPQQQ</sequence>
<reference evidence="2 3" key="1">
    <citation type="journal article" date="2012" name="J. Bacteriol.">
        <title>Draft genome of Streptomyces tsukubaensis NRRL 18488, the producer of the clinically important immunosuppressant tacrolimus (FK506).</title>
        <authorList>
            <person name="Barreiro C."/>
            <person name="Prieto C."/>
            <person name="Sola-Landa A."/>
            <person name="Solera E."/>
            <person name="Martinez-Castro M."/>
            <person name="Perez-Redondo R."/>
            <person name="Garcia-Estrada C."/>
            <person name="Aparicio J.F."/>
            <person name="Fernandez-Martinez L.T."/>
            <person name="Santos-Aberturas J."/>
            <person name="Salehi-Najafabadi Z."/>
            <person name="Rodriguez-Garcia A."/>
            <person name="Tauch A."/>
            <person name="Martin J.F."/>
        </authorList>
    </citation>
    <scope>NUCLEOTIDE SEQUENCE [LARGE SCALE GENOMIC DNA]</scope>
    <source>
        <strain evidence="3">DSM 42081 / NBRC 108919 / NRRL 18488 / 9993</strain>
    </source>
</reference>
<dbReference type="EMBL" id="CP029159">
    <property type="protein sequence ID" value="QKM68439.1"/>
    <property type="molecule type" value="Genomic_DNA"/>
</dbReference>
<organism evidence="2 3">
    <name type="scientific">Streptomyces tsukubensis (strain DSM 42081 / NBRC 108919 / NRRL 18488 / 9993)</name>
    <dbReference type="NCBI Taxonomy" id="1114943"/>
    <lineage>
        <taxon>Bacteria</taxon>
        <taxon>Bacillati</taxon>
        <taxon>Actinomycetota</taxon>
        <taxon>Actinomycetes</taxon>
        <taxon>Kitasatosporales</taxon>
        <taxon>Streptomycetaceae</taxon>
        <taxon>Streptomyces</taxon>
    </lineage>
</organism>
<dbReference type="Proteomes" id="UP000005940">
    <property type="component" value="Chromosome"/>
</dbReference>
<evidence type="ECO:0000256" key="1">
    <source>
        <dbReference type="SAM" id="MobiDB-lite"/>
    </source>
</evidence>
<protein>
    <submittedName>
        <fullName evidence="2">Uncharacterized protein</fullName>
    </submittedName>
</protein>
<feature type="compositionally biased region" description="Pro residues" evidence="1">
    <location>
        <begin position="44"/>
        <end position="69"/>
    </location>
</feature>
<keyword evidence="3" id="KW-1185">Reference proteome</keyword>
<accession>A0A7G3UGK3</accession>